<comment type="caution">
    <text evidence="2">The sequence shown here is derived from an EMBL/GenBank/DDBJ whole genome shotgun (WGS) entry which is preliminary data.</text>
</comment>
<reference evidence="2" key="1">
    <citation type="submission" date="2013-05" db="EMBL/GenBank/DDBJ databases">
        <title>Genome assembly of Cystobacter fuscus DSM 2262.</title>
        <authorList>
            <person name="Sharma G."/>
            <person name="Khatri I."/>
            <person name="Kaur C."/>
            <person name="Mayilraj S."/>
            <person name="Subramanian S."/>
        </authorList>
    </citation>
    <scope>NUCLEOTIDE SEQUENCE [LARGE SCALE GENOMIC DNA]</scope>
    <source>
        <strain evidence="2">DSM 2262</strain>
    </source>
</reference>
<evidence type="ECO:0000256" key="1">
    <source>
        <dbReference type="SAM" id="MobiDB-lite"/>
    </source>
</evidence>
<evidence type="ECO:0000313" key="3">
    <source>
        <dbReference type="Proteomes" id="UP000011682"/>
    </source>
</evidence>
<name>S9PBL6_CYSF2</name>
<organism evidence="2 3">
    <name type="scientific">Cystobacter fuscus (strain ATCC 25194 / DSM 2262 / NBRC 100088 / M29)</name>
    <dbReference type="NCBI Taxonomy" id="1242864"/>
    <lineage>
        <taxon>Bacteria</taxon>
        <taxon>Pseudomonadati</taxon>
        <taxon>Myxococcota</taxon>
        <taxon>Myxococcia</taxon>
        <taxon>Myxococcales</taxon>
        <taxon>Cystobacterineae</taxon>
        <taxon>Archangiaceae</taxon>
        <taxon>Cystobacter</taxon>
    </lineage>
</organism>
<accession>S9PBL6</accession>
<evidence type="ECO:0000313" key="2">
    <source>
        <dbReference type="EMBL" id="EPX59652.1"/>
    </source>
</evidence>
<dbReference type="EMBL" id="ANAH02000015">
    <property type="protein sequence ID" value="EPX59652.1"/>
    <property type="molecule type" value="Genomic_DNA"/>
</dbReference>
<feature type="compositionally biased region" description="Polar residues" evidence="1">
    <location>
        <begin position="47"/>
        <end position="57"/>
    </location>
</feature>
<feature type="region of interest" description="Disordered" evidence="1">
    <location>
        <begin position="32"/>
        <end position="57"/>
    </location>
</feature>
<gene>
    <name evidence="2" type="ORF">D187_002396</name>
</gene>
<protein>
    <submittedName>
        <fullName evidence="2">Uncharacterized protein</fullName>
    </submittedName>
</protein>
<proteinExistence type="predicted"/>
<keyword evidence="3" id="KW-1185">Reference proteome</keyword>
<dbReference type="AlphaFoldDB" id="S9PBL6"/>
<dbReference type="RefSeq" id="WP_002625675.1">
    <property type="nucleotide sequence ID" value="NZ_ANAH02000015.1"/>
</dbReference>
<dbReference type="Proteomes" id="UP000011682">
    <property type="component" value="Unassembled WGS sequence"/>
</dbReference>
<sequence length="57" mass="5932">MSESIEKKDTSKLEENILFEVAELDDAALDAVSGGAQHEAPNGVQCHCSSGSANNPS</sequence>